<dbReference type="PANTHER" id="PTHR22600:SF57">
    <property type="entry name" value="BETA-N-ACETYLHEXOSAMINIDASE"/>
    <property type="match status" value="1"/>
</dbReference>
<dbReference type="CDD" id="cd06563">
    <property type="entry name" value="GH20_chitobiase-like"/>
    <property type="match status" value="1"/>
</dbReference>
<evidence type="ECO:0000256" key="6">
    <source>
        <dbReference type="PIRSR" id="PIRSR625705-1"/>
    </source>
</evidence>
<organism evidence="9 10">
    <name type="scientific">Micromonospora jinlongensis</name>
    <dbReference type="NCBI Taxonomy" id="1287877"/>
    <lineage>
        <taxon>Bacteria</taxon>
        <taxon>Bacillati</taxon>
        <taxon>Actinomycetota</taxon>
        <taxon>Actinomycetes</taxon>
        <taxon>Micromonosporales</taxon>
        <taxon>Micromonosporaceae</taxon>
        <taxon>Micromonospora</taxon>
    </lineage>
</organism>
<evidence type="ECO:0000313" key="10">
    <source>
        <dbReference type="Proteomes" id="UP000523545"/>
    </source>
</evidence>
<dbReference type="PRINTS" id="PR00738">
    <property type="entry name" value="GLHYDRLASE20"/>
</dbReference>
<dbReference type="InterPro" id="IPR025705">
    <property type="entry name" value="Beta_hexosaminidase_sua/sub"/>
</dbReference>
<sequence length="538" mass="59541">MPLPLPASFLDGDGVFQLTASTAIDAPAGLAAVAQWLQDALRPATGLPLPITEGRAEQAIVLRIRPELAAEAYRLVSGPAGTTIEGGDSAGVFYGCQVLLQLLPPAIYRRSPVGPALWAVPAVTITDAPRFGWRGAMLDVARHFMPKHDVLRFVDLLAMHRLNTLHLHLSDDQGWRVEIRRHPALTEVGAWRRESQLGATPDAPGDGRPHGGFYTQDDIREIVAYAAQRHITVVPEIDLPGHTQAAIAAYPQLGVTGNALQTWTRWGINTNVLNTEDTTVAFFCEVMDEVMDLFPSPYIGIGGDECPKEQWHTDARTQELMRLRGLRDENELQSWFISRIGEHVAARGRRVFGWDDILEGDAPSGAVVASWRGMTGAVTAARRGFDVVSCPDDQVYLDYRQSEDPREPIPFAVPLTLRDAYAFDPVPEELTPDQAARVLGGQANIWTEHMDAPRIVDYYAFPRLCAIAEALWSPKERSYEDFLPRLEAHLRRLDAIGVEYRPHQGPLPWQTRPGVDGKPATRDEWATFIEDLVAGIKT</sequence>
<evidence type="ECO:0000256" key="1">
    <source>
        <dbReference type="ARBA" id="ARBA00001231"/>
    </source>
</evidence>
<feature type="active site" description="Proton donor" evidence="6">
    <location>
        <position position="305"/>
    </location>
</feature>
<proteinExistence type="inferred from homology"/>
<evidence type="ECO:0000313" key="9">
    <source>
        <dbReference type="EMBL" id="NYH41950.1"/>
    </source>
</evidence>
<dbReference type="Pfam" id="PF02838">
    <property type="entry name" value="Glyco_hydro_20b"/>
    <property type="match status" value="1"/>
</dbReference>
<dbReference type="Pfam" id="PF00728">
    <property type="entry name" value="Glyco_hydro_20"/>
    <property type="match status" value="1"/>
</dbReference>
<comment type="similarity">
    <text evidence="2">Belongs to the glycosyl hydrolase 20 family.</text>
</comment>
<dbReference type="Gene3D" id="3.20.20.80">
    <property type="entry name" value="Glycosidases"/>
    <property type="match status" value="1"/>
</dbReference>
<name>A0A7Z0BDJ6_9ACTN</name>
<gene>
    <name evidence="9" type="ORF">HNR22_001677</name>
</gene>
<evidence type="ECO:0000259" key="7">
    <source>
        <dbReference type="Pfam" id="PF00728"/>
    </source>
</evidence>
<dbReference type="AlphaFoldDB" id="A0A7Z0BDJ6"/>
<comment type="catalytic activity">
    <reaction evidence="1">
        <text>Hydrolysis of terminal non-reducing N-acetyl-D-hexosamine residues in N-acetyl-beta-D-hexosaminides.</text>
        <dbReference type="EC" id="3.2.1.52"/>
    </reaction>
</comment>
<protein>
    <recommendedName>
        <fullName evidence="3">beta-N-acetylhexosaminidase</fullName>
        <ecNumber evidence="3">3.2.1.52</ecNumber>
    </recommendedName>
</protein>
<evidence type="ECO:0000256" key="2">
    <source>
        <dbReference type="ARBA" id="ARBA00006285"/>
    </source>
</evidence>
<feature type="domain" description="Glycoside hydrolase family 20 catalytic" evidence="7">
    <location>
        <begin position="131"/>
        <end position="474"/>
    </location>
</feature>
<dbReference type="GO" id="GO:0030203">
    <property type="term" value="P:glycosaminoglycan metabolic process"/>
    <property type="evidence" value="ECO:0007669"/>
    <property type="project" value="TreeGrafter"/>
</dbReference>
<dbReference type="GO" id="GO:0016020">
    <property type="term" value="C:membrane"/>
    <property type="evidence" value="ECO:0007669"/>
    <property type="project" value="TreeGrafter"/>
</dbReference>
<dbReference type="PIRSF" id="PIRSF001093">
    <property type="entry name" value="B-hxosamndse_ab_euk"/>
    <property type="match status" value="1"/>
</dbReference>
<dbReference type="GO" id="GO:0005975">
    <property type="term" value="P:carbohydrate metabolic process"/>
    <property type="evidence" value="ECO:0007669"/>
    <property type="project" value="InterPro"/>
</dbReference>
<dbReference type="SUPFAM" id="SSF55545">
    <property type="entry name" value="beta-N-acetylhexosaminidase-like domain"/>
    <property type="match status" value="1"/>
</dbReference>
<dbReference type="SUPFAM" id="SSF51445">
    <property type="entry name" value="(Trans)glycosidases"/>
    <property type="match status" value="1"/>
</dbReference>
<reference evidence="9 10" key="1">
    <citation type="submission" date="2020-07" db="EMBL/GenBank/DDBJ databases">
        <title>Sequencing the genomes of 1000 actinobacteria strains.</title>
        <authorList>
            <person name="Klenk H.-P."/>
        </authorList>
    </citation>
    <scope>NUCLEOTIDE SEQUENCE [LARGE SCALE GENOMIC DNA]</scope>
    <source>
        <strain evidence="9 10">DSM 45876</strain>
    </source>
</reference>
<dbReference type="InterPro" id="IPR029018">
    <property type="entry name" value="Hex-like_dom2"/>
</dbReference>
<evidence type="ECO:0000256" key="5">
    <source>
        <dbReference type="ARBA" id="ARBA00023295"/>
    </source>
</evidence>
<feature type="domain" description="Beta-hexosaminidase bacterial type N-terminal" evidence="8">
    <location>
        <begin position="4"/>
        <end position="128"/>
    </location>
</feature>
<dbReference type="InterPro" id="IPR015882">
    <property type="entry name" value="HEX_bac_N"/>
</dbReference>
<dbReference type="EMBL" id="JACCHK010000001">
    <property type="protein sequence ID" value="NYH41950.1"/>
    <property type="molecule type" value="Genomic_DNA"/>
</dbReference>
<evidence type="ECO:0000256" key="4">
    <source>
        <dbReference type="ARBA" id="ARBA00022801"/>
    </source>
</evidence>
<dbReference type="EC" id="3.2.1.52" evidence="3"/>
<dbReference type="GO" id="GO:0004563">
    <property type="term" value="F:beta-N-acetylhexosaminidase activity"/>
    <property type="evidence" value="ECO:0007669"/>
    <property type="project" value="UniProtKB-EC"/>
</dbReference>
<dbReference type="Proteomes" id="UP000523545">
    <property type="component" value="Unassembled WGS sequence"/>
</dbReference>
<accession>A0A7Z0BDJ6</accession>
<comment type="caution">
    <text evidence="9">The sequence shown here is derived from an EMBL/GenBank/DDBJ whole genome shotgun (WGS) entry which is preliminary data.</text>
</comment>
<dbReference type="PANTHER" id="PTHR22600">
    <property type="entry name" value="BETA-HEXOSAMINIDASE"/>
    <property type="match status" value="1"/>
</dbReference>
<dbReference type="Gene3D" id="3.30.379.10">
    <property type="entry name" value="Chitobiase/beta-hexosaminidase domain 2-like"/>
    <property type="match status" value="1"/>
</dbReference>
<keyword evidence="10" id="KW-1185">Reference proteome</keyword>
<keyword evidence="4 9" id="KW-0378">Hydrolase</keyword>
<dbReference type="RefSeq" id="WP_179779857.1">
    <property type="nucleotide sequence ID" value="NZ_JACCHK010000001.1"/>
</dbReference>
<dbReference type="InterPro" id="IPR015883">
    <property type="entry name" value="Glyco_hydro_20_cat"/>
</dbReference>
<evidence type="ECO:0000259" key="8">
    <source>
        <dbReference type="Pfam" id="PF02838"/>
    </source>
</evidence>
<evidence type="ECO:0000256" key="3">
    <source>
        <dbReference type="ARBA" id="ARBA00012663"/>
    </source>
</evidence>
<keyword evidence="5 9" id="KW-0326">Glycosidase</keyword>
<dbReference type="InterPro" id="IPR017853">
    <property type="entry name" value="GH"/>
</dbReference>